<dbReference type="STRING" id="118062.MCBB_0459"/>
<dbReference type="RefSeq" id="WP_071906181.1">
    <property type="nucleotide sequence ID" value="NZ_LT607756.1"/>
</dbReference>
<reference evidence="1 2" key="1">
    <citation type="submission" date="2016-08" db="EMBL/GenBank/DDBJ databases">
        <authorList>
            <person name="Seilhamer J.J."/>
        </authorList>
    </citation>
    <scope>NUCLEOTIDE SEQUENCE [LARGE SCALE GENOMIC DNA]</scope>
    <source>
        <strain evidence="1">Buetzberg</strain>
    </source>
</reference>
<dbReference type="Proteomes" id="UP000094707">
    <property type="component" value="Chromosome I"/>
</dbReference>
<name>A0A1D3L0C1_9EURY</name>
<evidence type="ECO:0000313" key="1">
    <source>
        <dbReference type="EMBL" id="SCG85035.1"/>
    </source>
</evidence>
<evidence type="ECO:0000313" key="2">
    <source>
        <dbReference type="Proteomes" id="UP000094707"/>
    </source>
</evidence>
<dbReference type="EMBL" id="LT607756">
    <property type="protein sequence ID" value="SCG85035.1"/>
    <property type="molecule type" value="Genomic_DNA"/>
</dbReference>
<dbReference type="AlphaFoldDB" id="A0A1D3L0C1"/>
<dbReference type="PIRSF" id="PIRSF006577">
    <property type="entry name" value="UCP006577"/>
    <property type="match status" value="1"/>
</dbReference>
<accession>A0A1D3L0C1</accession>
<dbReference type="InterPro" id="IPR012031">
    <property type="entry name" value="MTH0776-like"/>
</dbReference>
<sequence>MTFCLETYLQESEDYRILTSRSGFKDCSKLIEKEAVKVIHVNPGEKILGARIIGLPPVPIGIDEENSRVMIPYTKPCHGTAVVEIPIDEEELSRIKSVAVD</sequence>
<organism evidence="1 2">
    <name type="scientific">Methanobacterium congolense</name>
    <dbReference type="NCBI Taxonomy" id="118062"/>
    <lineage>
        <taxon>Archaea</taxon>
        <taxon>Methanobacteriati</taxon>
        <taxon>Methanobacteriota</taxon>
        <taxon>Methanomada group</taxon>
        <taxon>Methanobacteria</taxon>
        <taxon>Methanobacteriales</taxon>
        <taxon>Methanobacteriaceae</taxon>
        <taxon>Methanobacterium</taxon>
    </lineage>
</organism>
<evidence type="ECO:0008006" key="3">
    <source>
        <dbReference type="Google" id="ProtNLM"/>
    </source>
</evidence>
<dbReference type="GeneID" id="30411319"/>
<protein>
    <recommendedName>
        <fullName evidence="3">DUF1894 domain-containing protein</fullName>
    </recommendedName>
</protein>
<dbReference type="PATRIC" id="fig|129848.4.peg.459"/>
<gene>
    <name evidence="1" type="ORF">MCBB_0459</name>
</gene>
<dbReference type="Pfam" id="PF08979">
    <property type="entry name" value="DUF1894"/>
    <property type="match status" value="1"/>
</dbReference>
<keyword evidence="2" id="KW-1185">Reference proteome</keyword>
<dbReference type="KEGG" id="mcub:MCBB_0459"/>
<dbReference type="OrthoDB" id="109565at2157"/>
<proteinExistence type="predicted"/>